<accession>A0A1B0FBR6</accession>
<dbReference type="PROSITE" id="PS50056">
    <property type="entry name" value="TYR_PHOSPHATASE_2"/>
    <property type="match status" value="1"/>
</dbReference>
<feature type="domain" description="Tyrosine specific protein phosphatases" evidence="7">
    <location>
        <begin position="309"/>
        <end position="369"/>
    </location>
</feature>
<keyword evidence="10" id="KW-1185">Reference proteome</keyword>
<dbReference type="Pfam" id="PF00581">
    <property type="entry name" value="Rhodanese"/>
    <property type="match status" value="1"/>
</dbReference>
<dbReference type="PhylomeDB" id="A0A1B0FBR6"/>
<dbReference type="InterPro" id="IPR020422">
    <property type="entry name" value="TYR_PHOSPHATASE_DUAL_dom"/>
</dbReference>
<keyword evidence="3" id="KW-0378">Hydrolase</keyword>
<dbReference type="SUPFAM" id="SSF52821">
    <property type="entry name" value="Rhodanese/Cell cycle control phosphatase"/>
    <property type="match status" value="1"/>
</dbReference>
<feature type="domain" description="Rhodanese" evidence="8">
    <location>
        <begin position="29"/>
        <end position="177"/>
    </location>
</feature>
<evidence type="ECO:0000256" key="2">
    <source>
        <dbReference type="ARBA" id="ARBA00013064"/>
    </source>
</evidence>
<dbReference type="SUPFAM" id="SSF52799">
    <property type="entry name" value="(Phosphotyrosine protein) phosphatases II"/>
    <property type="match status" value="1"/>
</dbReference>
<dbReference type="SMART" id="SM00450">
    <property type="entry name" value="RHOD"/>
    <property type="match status" value="1"/>
</dbReference>
<dbReference type="GO" id="GO:0005829">
    <property type="term" value="C:cytosol"/>
    <property type="evidence" value="ECO:0007669"/>
    <property type="project" value="TreeGrafter"/>
</dbReference>
<evidence type="ECO:0000259" key="8">
    <source>
        <dbReference type="PROSITE" id="PS50206"/>
    </source>
</evidence>
<name>A0A1B0FBR6_GLOMM</name>
<dbReference type="EC" id="3.1.3.48" evidence="2"/>
<dbReference type="AlphaFoldDB" id="A0A1B0FBR6"/>
<dbReference type="InterPro" id="IPR036873">
    <property type="entry name" value="Rhodanese-like_dom_sf"/>
</dbReference>
<reference evidence="9" key="1">
    <citation type="submission" date="2020-05" db="UniProtKB">
        <authorList>
            <consortium name="EnsemblMetazoa"/>
        </authorList>
    </citation>
    <scope>IDENTIFICATION</scope>
    <source>
        <strain evidence="9">Yale</strain>
    </source>
</reference>
<dbReference type="PANTHER" id="PTHR10159">
    <property type="entry name" value="DUAL SPECIFICITY PROTEIN PHOSPHATASE"/>
    <property type="match status" value="1"/>
</dbReference>
<evidence type="ECO:0000256" key="3">
    <source>
        <dbReference type="ARBA" id="ARBA00022801"/>
    </source>
</evidence>
<dbReference type="InterPro" id="IPR000387">
    <property type="entry name" value="Tyr_Pase_dom"/>
</dbReference>
<dbReference type="InterPro" id="IPR029021">
    <property type="entry name" value="Prot-tyrosine_phosphatase-like"/>
</dbReference>
<comment type="similarity">
    <text evidence="1">Belongs to the protein-tyrosine phosphatase family. Non-receptor class dual specificity subfamily.</text>
</comment>
<keyword evidence="4" id="KW-0904">Protein phosphatase</keyword>
<evidence type="ECO:0000256" key="4">
    <source>
        <dbReference type="ARBA" id="ARBA00022912"/>
    </source>
</evidence>
<dbReference type="Gene3D" id="3.40.250.10">
    <property type="entry name" value="Rhodanese-like domain"/>
    <property type="match status" value="1"/>
</dbReference>
<dbReference type="Pfam" id="PF00782">
    <property type="entry name" value="DSPc"/>
    <property type="match status" value="1"/>
</dbReference>
<evidence type="ECO:0000313" key="9">
    <source>
        <dbReference type="EnsemblMetazoa" id="GMOY000984-PA"/>
    </source>
</evidence>
<feature type="compositionally biased region" description="Low complexity" evidence="5">
    <location>
        <begin position="210"/>
        <end position="224"/>
    </location>
</feature>
<dbReference type="SMART" id="SM00195">
    <property type="entry name" value="DSPc"/>
    <property type="match status" value="1"/>
</dbReference>
<dbReference type="GO" id="GO:0033550">
    <property type="term" value="F:MAP kinase tyrosine phosphatase activity"/>
    <property type="evidence" value="ECO:0007669"/>
    <property type="project" value="TreeGrafter"/>
</dbReference>
<dbReference type="Gene3D" id="3.90.190.10">
    <property type="entry name" value="Protein tyrosine phosphatase superfamily"/>
    <property type="match status" value="1"/>
</dbReference>
<dbReference type="GO" id="GO:0008330">
    <property type="term" value="F:protein tyrosine/threonine phosphatase activity"/>
    <property type="evidence" value="ECO:0007669"/>
    <property type="project" value="TreeGrafter"/>
</dbReference>
<dbReference type="STRING" id="37546.A0A1B0FBR6"/>
<evidence type="ECO:0000259" key="7">
    <source>
        <dbReference type="PROSITE" id="PS50056"/>
    </source>
</evidence>
<dbReference type="FunFam" id="3.40.250.10:FF:000054">
    <property type="entry name" value="Dual specificity phosphatase 9"/>
    <property type="match status" value="1"/>
</dbReference>
<feature type="region of interest" description="Disordered" evidence="5">
    <location>
        <begin position="207"/>
        <end position="227"/>
    </location>
</feature>
<evidence type="ECO:0000313" key="10">
    <source>
        <dbReference type="Proteomes" id="UP000092444"/>
    </source>
</evidence>
<feature type="domain" description="Tyrosine-protein phosphatase" evidence="6">
    <location>
        <begin position="234"/>
        <end position="388"/>
    </location>
</feature>
<evidence type="ECO:0000259" key="6">
    <source>
        <dbReference type="PROSITE" id="PS50054"/>
    </source>
</evidence>
<dbReference type="InterPro" id="IPR001763">
    <property type="entry name" value="Rhodanese-like_dom"/>
</dbReference>
<protein>
    <recommendedName>
        <fullName evidence="2">protein-tyrosine-phosphatase</fullName>
        <ecNumber evidence="2">3.1.3.48</ecNumber>
    </recommendedName>
</protein>
<evidence type="ECO:0000256" key="5">
    <source>
        <dbReference type="SAM" id="MobiDB-lite"/>
    </source>
</evidence>
<dbReference type="Proteomes" id="UP000092444">
    <property type="component" value="Unassembled WGS sequence"/>
</dbReference>
<dbReference type="InterPro" id="IPR008343">
    <property type="entry name" value="MKP"/>
</dbReference>
<dbReference type="GO" id="GO:0017017">
    <property type="term" value="F:MAP kinase tyrosine/serine/threonine phosphatase activity"/>
    <property type="evidence" value="ECO:0007669"/>
    <property type="project" value="InterPro"/>
</dbReference>
<proteinExistence type="inferred from homology"/>
<evidence type="ECO:0000256" key="1">
    <source>
        <dbReference type="ARBA" id="ARBA00008601"/>
    </source>
</evidence>
<dbReference type="PRINTS" id="PR01764">
    <property type="entry name" value="MAPKPHPHTASE"/>
</dbReference>
<dbReference type="PANTHER" id="PTHR10159:SF519">
    <property type="entry name" value="DUAL SPECIFICITY PROTEIN PHOSPHATASE MPK3"/>
    <property type="match status" value="1"/>
</dbReference>
<dbReference type="InterPro" id="IPR000340">
    <property type="entry name" value="Dual-sp_phosphatase_cat-dom"/>
</dbReference>
<organism evidence="9 10">
    <name type="scientific">Glossina morsitans morsitans</name>
    <name type="common">Savannah tsetse fly</name>
    <dbReference type="NCBI Taxonomy" id="37546"/>
    <lineage>
        <taxon>Eukaryota</taxon>
        <taxon>Metazoa</taxon>
        <taxon>Ecdysozoa</taxon>
        <taxon>Arthropoda</taxon>
        <taxon>Hexapoda</taxon>
        <taxon>Insecta</taxon>
        <taxon>Pterygota</taxon>
        <taxon>Neoptera</taxon>
        <taxon>Endopterygota</taxon>
        <taxon>Diptera</taxon>
        <taxon>Brachycera</taxon>
        <taxon>Muscomorpha</taxon>
        <taxon>Hippoboscoidea</taxon>
        <taxon>Glossinidae</taxon>
        <taxon>Glossina</taxon>
    </lineage>
</organism>
<dbReference type="CDD" id="cd01446">
    <property type="entry name" value="DSP_MapKP"/>
    <property type="match status" value="1"/>
</dbReference>
<dbReference type="PROSITE" id="PS50206">
    <property type="entry name" value="RHODANESE_3"/>
    <property type="match status" value="1"/>
</dbReference>
<dbReference type="EMBL" id="CCAG010004107">
    <property type="status" value="NOT_ANNOTATED_CDS"/>
    <property type="molecule type" value="Genomic_DNA"/>
</dbReference>
<dbReference type="GO" id="GO:0043409">
    <property type="term" value="P:negative regulation of MAPK cascade"/>
    <property type="evidence" value="ECO:0007669"/>
    <property type="project" value="TreeGrafter"/>
</dbReference>
<dbReference type="EnsemblMetazoa" id="GMOY000984-RA">
    <property type="protein sequence ID" value="GMOY000984-PA"/>
    <property type="gene ID" value="GMOY000984"/>
</dbReference>
<dbReference type="PROSITE" id="PS50054">
    <property type="entry name" value="TYR_PHOSPHATASE_DUAL"/>
    <property type="match status" value="1"/>
</dbReference>
<sequence length="478" mass="52549">MPETEYEFITKEWLQSELRAVSASSSLRDAKNLIIMDCRSSHEFSECHIRSAVNFSIPSIMLRRLAAGKIDLLSTIKSSELKERIQNGYKVSLIVLYNDVGVNTGSVTITSTDTNISNLPNDQSSSMDYLGSNNTDLTGSDSTINVLYKRLKHDGCRVVSLQDGFSSFRQTFPEWCEDDSLQNKEMESSRNTQTDQLMGLRSLRISTPHSDSACSSSAESSDCEGSTHHNFNEAPVEIIPGLFLGNAMHSCDARALQKYNIKVTDIPCLDFYTYILNVTKDLPNVFEASGGIQYLQIPITDHYSQDLAMHFPAAIQFIEEARSTNSAVLVHCLAGVSRSVTVTLAYLMRALDLCLNDAFTLVRDRKPDVSPNFHFMQQLHSFERQLGLNSNECTEMDDSSIGSASTTLAGSPKSGVSMSLGSSHCNSSKFSCNCIATDCKCIPTPNYIAQLAKAATGISPDSGIEFDRWTPSADTGLK</sequence>